<evidence type="ECO:0000313" key="2">
    <source>
        <dbReference type="Proteomes" id="UP000765509"/>
    </source>
</evidence>
<accession>A0A9Q3HAC2</accession>
<dbReference type="Proteomes" id="UP000765509">
    <property type="component" value="Unassembled WGS sequence"/>
</dbReference>
<organism evidence="1 2">
    <name type="scientific">Austropuccinia psidii MF-1</name>
    <dbReference type="NCBI Taxonomy" id="1389203"/>
    <lineage>
        <taxon>Eukaryota</taxon>
        <taxon>Fungi</taxon>
        <taxon>Dikarya</taxon>
        <taxon>Basidiomycota</taxon>
        <taxon>Pucciniomycotina</taxon>
        <taxon>Pucciniomycetes</taxon>
        <taxon>Pucciniales</taxon>
        <taxon>Sphaerophragmiaceae</taxon>
        <taxon>Austropuccinia</taxon>
    </lineage>
</organism>
<dbReference type="EMBL" id="AVOT02014020">
    <property type="protein sequence ID" value="MBW0497157.1"/>
    <property type="molecule type" value="Genomic_DNA"/>
</dbReference>
<reference evidence="1" key="1">
    <citation type="submission" date="2021-03" db="EMBL/GenBank/DDBJ databases">
        <title>Draft genome sequence of rust myrtle Austropuccinia psidii MF-1, a brazilian biotype.</title>
        <authorList>
            <person name="Quecine M.C."/>
            <person name="Pachon D.M.R."/>
            <person name="Bonatelli M.L."/>
            <person name="Correr F.H."/>
            <person name="Franceschini L.M."/>
            <person name="Leite T.F."/>
            <person name="Margarido G.R.A."/>
            <person name="Almeida C.A."/>
            <person name="Ferrarezi J.A."/>
            <person name="Labate C.A."/>
        </authorList>
    </citation>
    <scope>NUCLEOTIDE SEQUENCE</scope>
    <source>
        <strain evidence="1">MF-1</strain>
    </source>
</reference>
<evidence type="ECO:0000313" key="1">
    <source>
        <dbReference type="EMBL" id="MBW0497157.1"/>
    </source>
</evidence>
<protein>
    <submittedName>
        <fullName evidence="1">Uncharacterized protein</fullName>
    </submittedName>
</protein>
<gene>
    <name evidence="1" type="ORF">O181_036872</name>
</gene>
<keyword evidence="2" id="KW-1185">Reference proteome</keyword>
<dbReference type="AlphaFoldDB" id="A0A9Q3HAC2"/>
<name>A0A9Q3HAC2_9BASI</name>
<comment type="caution">
    <text evidence="1">The sequence shown here is derived from an EMBL/GenBank/DDBJ whole genome shotgun (WGS) entry which is preliminary data.</text>
</comment>
<proteinExistence type="predicted"/>
<sequence>MEIGSNLVSKRLLHYSYALFWRSIDVHCGNAYGTQALPQRNGQDMVSCTAYGNQPMMCVKTTCTVPIFENCILYKGRTGYLVSVKPQIFQAYNNCSQIDVWKGTDTAGNPISPHFACEWINATDPNNKRPHCKACYAAQYTPFEYALCPEKPGYPEQ</sequence>